<dbReference type="EMBL" id="MRCY01000606">
    <property type="protein sequence ID" value="RKK82377.1"/>
    <property type="molecule type" value="Genomic_DNA"/>
</dbReference>
<proteinExistence type="predicted"/>
<evidence type="ECO:0000313" key="3">
    <source>
        <dbReference type="Proteomes" id="UP000285860"/>
    </source>
</evidence>
<accession>A0A420NQ53</accession>
<keyword evidence="1" id="KW-0732">Signal</keyword>
<sequence length="67" mass="7829">MPLSLHALLFILFQSPEDGFLTFRDMVDELRLCFELPDAMRHDDSQTQEKDPWKDIAFALVTRDQAC</sequence>
<protein>
    <submittedName>
        <fullName evidence="2">Uncharacterized protein</fullName>
    </submittedName>
</protein>
<dbReference type="VEuPathDB" id="FungiDB:FOC1_g10000938"/>
<dbReference type="Proteomes" id="UP000285860">
    <property type="component" value="Unassembled WGS sequence"/>
</dbReference>
<feature type="signal peptide" evidence="1">
    <location>
        <begin position="1"/>
        <end position="19"/>
    </location>
</feature>
<evidence type="ECO:0000313" key="2">
    <source>
        <dbReference type="EMBL" id="RKK82377.1"/>
    </source>
</evidence>
<feature type="chain" id="PRO_5019391412" evidence="1">
    <location>
        <begin position="20"/>
        <end position="67"/>
    </location>
</feature>
<comment type="caution">
    <text evidence="2">The sequence shown here is derived from an EMBL/GenBank/DDBJ whole genome shotgun (WGS) entry which is preliminary data.</text>
</comment>
<dbReference type="AlphaFoldDB" id="A0A420NQ53"/>
<reference evidence="2 3" key="1">
    <citation type="journal article" date="2018" name="Sci. Rep.">
        <title>Characterisation of pathogen-specific regions and novel effector candidates in Fusarium oxysporum f. sp. cepae.</title>
        <authorList>
            <person name="Armitage A.D."/>
            <person name="Taylor A."/>
            <person name="Sobczyk M.K."/>
            <person name="Baxter L."/>
            <person name="Greenfield B.P."/>
            <person name="Bates H.J."/>
            <person name="Wilson F."/>
            <person name="Jackson A.C."/>
            <person name="Ott S."/>
            <person name="Harrison R.J."/>
            <person name="Clarkson J.P."/>
        </authorList>
    </citation>
    <scope>NUCLEOTIDE SEQUENCE [LARGE SCALE GENOMIC DNA]</scope>
    <source>
        <strain evidence="2 3">Fo_A28</strain>
    </source>
</reference>
<organism evidence="2 3">
    <name type="scientific">Fusarium oxysporum</name>
    <name type="common">Fusarium vascular wilt</name>
    <dbReference type="NCBI Taxonomy" id="5507"/>
    <lineage>
        <taxon>Eukaryota</taxon>
        <taxon>Fungi</taxon>
        <taxon>Dikarya</taxon>
        <taxon>Ascomycota</taxon>
        <taxon>Pezizomycotina</taxon>
        <taxon>Sordariomycetes</taxon>
        <taxon>Hypocreomycetidae</taxon>
        <taxon>Hypocreales</taxon>
        <taxon>Nectriaceae</taxon>
        <taxon>Fusarium</taxon>
        <taxon>Fusarium oxysporum species complex</taxon>
    </lineage>
</organism>
<evidence type="ECO:0000256" key="1">
    <source>
        <dbReference type="SAM" id="SignalP"/>
    </source>
</evidence>
<name>A0A420NQ53_FUSOX</name>
<gene>
    <name evidence="2" type="ORF">BFJ68_g17551</name>
</gene>